<dbReference type="EMBL" id="LCMG01000011">
    <property type="protein sequence ID" value="KKU33184.1"/>
    <property type="molecule type" value="Genomic_DNA"/>
</dbReference>
<evidence type="ECO:0000313" key="1">
    <source>
        <dbReference type="EMBL" id="KKU33184.1"/>
    </source>
</evidence>
<sequence>MSADKNDKRDLHLIAFAKMAAAVITRLTRLGTYSFRNFAVMIEVMQCFAEDKTMSLPDIDRSVRSAMATHDRLVRQWRQLREMYLGVQHERFMARQFAPFLHDEQVARKILVEGFGHRRMDIILALSKDHILGECNANRSGLSTDMETLDKVEEILQRKFGFHFAMTDDQIRILCDARVALCNDKISELVGSDVF</sequence>
<accession>A0A0G1PK46</accession>
<dbReference type="AlphaFoldDB" id="A0A0G1PK46"/>
<dbReference type="Proteomes" id="UP000034705">
    <property type="component" value="Unassembled WGS sequence"/>
</dbReference>
<proteinExistence type="predicted"/>
<organism evidence="1 2">
    <name type="scientific">Candidatus Uhrbacteria bacterium GW2011_GWF2_46_218</name>
    <dbReference type="NCBI Taxonomy" id="1619001"/>
    <lineage>
        <taxon>Bacteria</taxon>
        <taxon>Candidatus Uhriibacteriota</taxon>
    </lineage>
</organism>
<reference evidence="1 2" key="1">
    <citation type="journal article" date="2015" name="Nature">
        <title>rRNA introns, odd ribosomes, and small enigmatic genomes across a large radiation of phyla.</title>
        <authorList>
            <person name="Brown C.T."/>
            <person name="Hug L.A."/>
            <person name="Thomas B.C."/>
            <person name="Sharon I."/>
            <person name="Castelle C.J."/>
            <person name="Singh A."/>
            <person name="Wilkins M.J."/>
            <person name="Williams K.H."/>
            <person name="Banfield J.F."/>
        </authorList>
    </citation>
    <scope>NUCLEOTIDE SEQUENCE [LARGE SCALE GENOMIC DNA]</scope>
</reference>
<evidence type="ECO:0000313" key="2">
    <source>
        <dbReference type="Proteomes" id="UP000034705"/>
    </source>
</evidence>
<comment type="caution">
    <text evidence="1">The sequence shown here is derived from an EMBL/GenBank/DDBJ whole genome shotgun (WGS) entry which is preliminary data.</text>
</comment>
<name>A0A0G1PK46_9BACT</name>
<gene>
    <name evidence="1" type="ORF">UX45_C0011G0020</name>
</gene>
<protein>
    <submittedName>
        <fullName evidence="1">Uncharacterized protein</fullName>
    </submittedName>
</protein>